<name>A0A1H9I1E3_9LACT</name>
<keyword evidence="2" id="KW-1185">Reference proteome</keyword>
<gene>
    <name evidence="1" type="ORF">SAMN05421767_10426</name>
</gene>
<accession>A0A1H9I1E3</accession>
<reference evidence="1 2" key="1">
    <citation type="submission" date="2016-10" db="EMBL/GenBank/DDBJ databases">
        <authorList>
            <person name="de Groot N.N."/>
        </authorList>
    </citation>
    <scope>NUCLEOTIDE SEQUENCE [LARGE SCALE GENOMIC DNA]</scope>
    <source>
        <strain evidence="1 2">DSM 15827</strain>
    </source>
</reference>
<dbReference type="OrthoDB" id="9787283at2"/>
<dbReference type="RefSeq" id="WP_089745949.1">
    <property type="nucleotide sequence ID" value="NZ_FOGF01000004.1"/>
</dbReference>
<sequence>MKKEYKKDGNYYNVYNDGILVGSTKNIKQLKKDGYIENDEIVDNWELIYKALPQFIFNKQGSLRHLIETPTRGDGTTFIIEVSPSLLTPRDKKSFGEYLFKNEYLKNRDITSTIFINTYYHDNEGNCFGCYNPTIKNGLINPETITVATPQNIIQIIQKTYEMYKKEVA</sequence>
<proteinExistence type="predicted"/>
<dbReference type="EMBL" id="FOGF01000004">
    <property type="protein sequence ID" value="SEQ68419.1"/>
    <property type="molecule type" value="Genomic_DNA"/>
</dbReference>
<dbReference type="Proteomes" id="UP000198556">
    <property type="component" value="Unassembled WGS sequence"/>
</dbReference>
<dbReference type="AlphaFoldDB" id="A0A1H9I1E3"/>
<protein>
    <submittedName>
        <fullName evidence="1">Uncharacterized protein</fullName>
    </submittedName>
</protein>
<dbReference type="STRING" id="137733.SAMN05421767_10426"/>
<evidence type="ECO:0000313" key="2">
    <source>
        <dbReference type="Proteomes" id="UP000198556"/>
    </source>
</evidence>
<evidence type="ECO:0000313" key="1">
    <source>
        <dbReference type="EMBL" id="SEQ68419.1"/>
    </source>
</evidence>
<organism evidence="1 2">
    <name type="scientific">Granulicatella balaenopterae</name>
    <dbReference type="NCBI Taxonomy" id="137733"/>
    <lineage>
        <taxon>Bacteria</taxon>
        <taxon>Bacillati</taxon>
        <taxon>Bacillota</taxon>
        <taxon>Bacilli</taxon>
        <taxon>Lactobacillales</taxon>
        <taxon>Carnobacteriaceae</taxon>
        <taxon>Granulicatella</taxon>
    </lineage>
</organism>